<dbReference type="GO" id="GO:0005524">
    <property type="term" value="F:ATP binding"/>
    <property type="evidence" value="ECO:0007669"/>
    <property type="project" value="UniProtKB-UniRule"/>
</dbReference>
<proteinExistence type="inferred from homology"/>
<keyword evidence="2" id="KW-0961">Cell wall biogenesis/degradation</keyword>
<comment type="catalytic activity">
    <reaction evidence="2">
        <text>beta-D-GlcNAc-(1-&gt;4)-Mur2Ac(oyl-L-Ala-gamma-D-Glu-L-Lys-D-Ala-D-Ala)-di-trans,octa-cis-undecaprenyl diphosphate + ATP = beta-D-GlcNAc-(1-&gt;4)-Mur2Ac(oyl-L-Ala-gamma-D-O-P-Glu-L-Lys-D-Ala-D-Ala)-di-trans,octa-cis-undecaprenyl diphosphate + ADP</text>
        <dbReference type="Rhea" id="RHEA:59488"/>
        <dbReference type="ChEBI" id="CHEBI:30616"/>
        <dbReference type="ChEBI" id="CHEBI:60033"/>
        <dbReference type="ChEBI" id="CHEBI:143132"/>
        <dbReference type="ChEBI" id="CHEBI:456216"/>
    </reaction>
</comment>
<dbReference type="InterPro" id="IPR013221">
    <property type="entry name" value="Mur_ligase_cen"/>
</dbReference>
<feature type="binding site" evidence="2">
    <location>
        <position position="231"/>
    </location>
    <ligand>
        <name>Zn(2+)</name>
        <dbReference type="ChEBI" id="CHEBI:29105"/>
    </ligand>
</feature>
<feature type="binding site" evidence="2">
    <location>
        <position position="228"/>
    </location>
    <ligand>
        <name>Zn(2+)</name>
        <dbReference type="ChEBI" id="CHEBI:29105"/>
    </ligand>
</feature>
<dbReference type="OrthoDB" id="9803907at2"/>
<comment type="catalytic activity">
    <reaction evidence="2">
        <text>beta-D-GlcNAc-(1-&gt;4)-Mur2Ac(oyl-L-Ala-gamma-D-Glu-L-Lys-D-Ala-D-Ala)-di-trans,octa-cis-undecaprenyl diphosphate + L-glutamine + ATP + H2O = beta-D-GlcNAc-(1-&gt;4)-Mur2Ac(oyl-L-Ala-D-isoglutaminyl-L-Lys-D-Ala-D-Ala)-di-trans,octa-cis-undecaprenyl diphosphate + L-glutamate + ADP + phosphate + H(+)</text>
        <dbReference type="Rhea" id="RHEA:57928"/>
        <dbReference type="ChEBI" id="CHEBI:15377"/>
        <dbReference type="ChEBI" id="CHEBI:15378"/>
        <dbReference type="ChEBI" id="CHEBI:29985"/>
        <dbReference type="ChEBI" id="CHEBI:30616"/>
        <dbReference type="ChEBI" id="CHEBI:43474"/>
        <dbReference type="ChEBI" id="CHEBI:58359"/>
        <dbReference type="ChEBI" id="CHEBI:60033"/>
        <dbReference type="ChEBI" id="CHEBI:62233"/>
        <dbReference type="ChEBI" id="CHEBI:456216"/>
        <dbReference type="EC" id="6.3.5.13"/>
    </reaction>
</comment>
<dbReference type="HAMAP" id="MF_02214">
    <property type="entry name" value="Lipid_II_synth_MurT"/>
    <property type="match status" value="1"/>
</dbReference>
<keyword evidence="2" id="KW-0573">Peptidoglycan synthesis</keyword>
<comment type="caution">
    <text evidence="5">The sequence shown here is derived from an EMBL/GenBank/DDBJ whole genome shotgun (WGS) entry which is preliminary data.</text>
</comment>
<comment type="pathway">
    <text evidence="1 2">Cell wall biogenesis; peptidoglycan biosynthesis.</text>
</comment>
<dbReference type="EC" id="6.3.5.13" evidence="2"/>
<name>A0A415P9R1_9FIRM</name>
<keyword evidence="2" id="KW-0547">Nucleotide-binding</keyword>
<dbReference type="Pfam" id="PF08353">
    <property type="entry name" value="MurT_C"/>
    <property type="match status" value="1"/>
</dbReference>
<dbReference type="GO" id="GO:0008270">
    <property type="term" value="F:zinc ion binding"/>
    <property type="evidence" value="ECO:0007669"/>
    <property type="project" value="UniProtKB-UniRule"/>
</dbReference>
<dbReference type="RefSeq" id="WP_118365701.1">
    <property type="nucleotide sequence ID" value="NZ_JAJBMQ010000014.1"/>
</dbReference>
<feature type="domain" description="Lipid II isoglutaminyl synthase (glutamine-hydrolyzing) subunit MurT C-terminal" evidence="4">
    <location>
        <begin position="317"/>
        <end position="426"/>
    </location>
</feature>
<dbReference type="GO" id="GO:0140282">
    <property type="term" value="F:carbon-nitrogen ligase activity on lipid II"/>
    <property type="evidence" value="ECO:0007669"/>
    <property type="project" value="UniProtKB-UniRule"/>
</dbReference>
<evidence type="ECO:0000256" key="1">
    <source>
        <dbReference type="ARBA" id="ARBA00004752"/>
    </source>
</evidence>
<dbReference type="Pfam" id="PF08245">
    <property type="entry name" value="Mur_ligase_M"/>
    <property type="match status" value="1"/>
</dbReference>
<dbReference type="GO" id="GO:0009252">
    <property type="term" value="P:peptidoglycan biosynthetic process"/>
    <property type="evidence" value="ECO:0007669"/>
    <property type="project" value="UniProtKB-UniRule"/>
</dbReference>
<dbReference type="AlphaFoldDB" id="A0A415P9R1"/>
<keyword evidence="2" id="KW-0067">ATP-binding</keyword>
<evidence type="ECO:0000313" key="5">
    <source>
        <dbReference type="EMBL" id="RHM09491.1"/>
    </source>
</evidence>
<comment type="subunit">
    <text evidence="2">Forms a heterodimer with GatD.</text>
</comment>
<feature type="binding site" evidence="2">
    <location>
        <position position="209"/>
    </location>
    <ligand>
        <name>Zn(2+)</name>
        <dbReference type="ChEBI" id="CHEBI:29105"/>
    </ligand>
</feature>
<gene>
    <name evidence="2" type="primary">murT</name>
    <name evidence="5" type="ORF">DWZ83_07305</name>
</gene>
<keyword evidence="2" id="KW-0133">Cell shape</keyword>
<protein>
    <recommendedName>
        <fullName evidence="2">Lipid II isoglutaminyl synthase (glutamine-hydrolyzing) subunit MurT</fullName>
        <ecNumber evidence="2">6.3.5.13</ecNumber>
    </recommendedName>
</protein>
<evidence type="ECO:0000259" key="4">
    <source>
        <dbReference type="Pfam" id="PF08353"/>
    </source>
</evidence>
<dbReference type="PANTHER" id="PTHR23135">
    <property type="entry name" value="MUR LIGASE FAMILY MEMBER"/>
    <property type="match status" value="1"/>
</dbReference>
<feature type="domain" description="Mur ligase central" evidence="3">
    <location>
        <begin position="50"/>
        <end position="193"/>
    </location>
</feature>
<evidence type="ECO:0000313" key="6">
    <source>
        <dbReference type="Proteomes" id="UP000284868"/>
    </source>
</evidence>
<keyword evidence="2" id="KW-0479">Metal-binding</keyword>
<keyword evidence="6" id="KW-1185">Reference proteome</keyword>
<dbReference type="UniPathway" id="UPA00219"/>
<feature type="binding site" evidence="2">
    <location>
        <position position="206"/>
    </location>
    <ligand>
        <name>Zn(2+)</name>
        <dbReference type="ChEBI" id="CHEBI:29105"/>
    </ligand>
</feature>
<dbReference type="EMBL" id="QRPK01000037">
    <property type="protein sequence ID" value="RHM09491.1"/>
    <property type="molecule type" value="Genomic_DNA"/>
</dbReference>
<dbReference type="Gene3D" id="3.40.1190.10">
    <property type="entry name" value="Mur-like, catalytic domain"/>
    <property type="match status" value="1"/>
</dbReference>
<dbReference type="GO" id="GO:0016881">
    <property type="term" value="F:acid-amino acid ligase activity"/>
    <property type="evidence" value="ECO:0007669"/>
    <property type="project" value="InterPro"/>
</dbReference>
<keyword evidence="2 5" id="KW-0436">Ligase</keyword>
<dbReference type="InterPro" id="IPR043703">
    <property type="entry name" value="Lipid_II_synth_MurT"/>
</dbReference>
<dbReference type="InterPro" id="IPR013564">
    <property type="entry name" value="MurT_C"/>
</dbReference>
<keyword evidence="2" id="KW-0862">Zinc</keyword>
<comment type="function">
    <text evidence="2">The lipid II isoglutaminyl synthase complex catalyzes the formation of alpha-D-isoglutamine in the cell wall lipid II stem peptide. The MurT subunit catalyzes the ATP-dependent amidation of D-glutamate residue of lipid II, converting it to an isoglutamine residue.</text>
</comment>
<evidence type="ECO:0000256" key="2">
    <source>
        <dbReference type="HAMAP-Rule" id="MF_02214"/>
    </source>
</evidence>
<dbReference type="Proteomes" id="UP000284868">
    <property type="component" value="Unassembled WGS sequence"/>
</dbReference>
<sequence>MKIIAIMITKLAAFGLRLIGRGGSLPGTIALKIDPNILQKLQMSGPIVLVTGTNGKTSTANMLTEAFLADGKHVISNRKGDNLLAGVTTTMLTNADLRGRIKADAAVLEVDELNIPYIIKGLPVSALVVTNFFRDQLDRAKEMEQLISRIENSISDFKGMLILNANDPNVVRLSDAAKHAKALYYGIKRCKSSLIETSEASEGKFCPRCGSRLHYRFYQYSHIGEFACEACDFSTPPLDAVGEVVSIPKRTFLYDGMSFEAPQGGLYTMYNCMAVLCCAKYFGVSQEAVKQGFANFVVPDGRNETFTRERQTLILNLIKNPTGANEVMKVIEEDAEERSVLVVLNDNTQDGCDISWIYDTHFEKLLSTSTKHIIISGTRCYDMALRLKYSGYDPDKLIIKESLSEAVEALFDCDGKLYVVATYTALQPVRTLIVNKIKGGKS</sequence>
<accession>A0A415P9R1</accession>
<dbReference type="SUPFAM" id="SSF53623">
    <property type="entry name" value="MurD-like peptide ligases, catalytic domain"/>
    <property type="match status" value="1"/>
</dbReference>
<dbReference type="GO" id="GO:0008360">
    <property type="term" value="P:regulation of cell shape"/>
    <property type="evidence" value="ECO:0007669"/>
    <property type="project" value="UniProtKB-KW"/>
</dbReference>
<dbReference type="GO" id="GO:0071555">
    <property type="term" value="P:cell wall organization"/>
    <property type="evidence" value="ECO:0007669"/>
    <property type="project" value="UniProtKB-KW"/>
</dbReference>
<reference evidence="5 6" key="1">
    <citation type="submission" date="2018-08" db="EMBL/GenBank/DDBJ databases">
        <title>A genome reference for cultivated species of the human gut microbiota.</title>
        <authorList>
            <person name="Zou Y."/>
            <person name="Xue W."/>
            <person name="Luo G."/>
        </authorList>
    </citation>
    <scope>NUCLEOTIDE SEQUENCE [LARGE SCALE GENOMIC DNA]</scope>
    <source>
        <strain evidence="5 6">AF35-6BH</strain>
    </source>
</reference>
<organism evidence="5 6">
    <name type="scientific">Amedibacillus dolichus</name>
    <dbReference type="NCBI Taxonomy" id="31971"/>
    <lineage>
        <taxon>Bacteria</taxon>
        <taxon>Bacillati</taxon>
        <taxon>Bacillota</taxon>
        <taxon>Erysipelotrichia</taxon>
        <taxon>Erysipelotrichales</taxon>
        <taxon>Erysipelotrichaceae</taxon>
        <taxon>Amedibacillus</taxon>
    </lineage>
</organism>
<evidence type="ECO:0000259" key="3">
    <source>
        <dbReference type="Pfam" id="PF08245"/>
    </source>
</evidence>
<comment type="similarity">
    <text evidence="2">Belongs to the MurCDEF family. MurT subfamily.</text>
</comment>
<feature type="active site" evidence="2">
    <location>
        <position position="353"/>
    </location>
</feature>
<dbReference type="PANTHER" id="PTHR23135:SF7">
    <property type="entry name" value="LIPID II ISOGLUTAMINYL SYNTHASE (GLUTAMINE-HYDROLYZING) SUBUNIT MURT"/>
    <property type="match status" value="1"/>
</dbReference>
<dbReference type="InterPro" id="IPR036565">
    <property type="entry name" value="Mur-like_cat_sf"/>
</dbReference>
<comment type="catalytic activity">
    <reaction evidence="2">
        <text>beta-D-GlcNAc-(1-&gt;4)-Mur2Ac(oyl-L-Ala-gamma-D-O-P-Glu-L-Lys-D-Ala-D-Ala)-di-trans,octa-cis-undecaprenyl diphosphate + NH4(+) = beta-D-GlcNAc-(1-&gt;4)-Mur2Ac(oyl-L-Ala-D-isoglutaminyl-L-Lys-D-Ala-D-Ala)-di-trans,octa-cis-undecaprenyl diphosphate + phosphate + H(+)</text>
        <dbReference type="Rhea" id="RHEA:57932"/>
        <dbReference type="ChEBI" id="CHEBI:15378"/>
        <dbReference type="ChEBI" id="CHEBI:28938"/>
        <dbReference type="ChEBI" id="CHEBI:43474"/>
        <dbReference type="ChEBI" id="CHEBI:62233"/>
        <dbReference type="ChEBI" id="CHEBI:143132"/>
    </reaction>
</comment>